<protein>
    <submittedName>
        <fullName evidence="1">Type II 3-dehydroquinate dehydratase</fullName>
    </submittedName>
</protein>
<dbReference type="Proteomes" id="UP000188605">
    <property type="component" value="Unassembled WGS sequence"/>
</dbReference>
<comment type="caution">
    <text evidence="1">The sequence shown here is derived from an EMBL/GenBank/DDBJ whole genome shotgun (WGS) entry which is preliminary data.</text>
</comment>
<gene>
    <name evidence="1" type="ORF">AN396_08680</name>
</gene>
<name>A0ACC8XAT2_9FIRM</name>
<accession>A0ACC8XAT2</accession>
<organism evidence="1 2">
    <name type="scientific">Candidatus Epulonipiscium fishelsonii</name>
    <dbReference type="NCBI Taxonomy" id="77094"/>
    <lineage>
        <taxon>Bacteria</taxon>
        <taxon>Bacillati</taxon>
        <taxon>Bacillota</taxon>
        <taxon>Clostridia</taxon>
        <taxon>Lachnospirales</taxon>
        <taxon>Lachnospiraceae</taxon>
        <taxon>Candidatus Epulonipiscium</taxon>
    </lineage>
</organism>
<keyword evidence="2" id="KW-1185">Reference proteome</keyword>
<reference evidence="1" key="1">
    <citation type="submission" date="2016-08" db="EMBL/GenBank/DDBJ databases">
        <authorList>
            <person name="Ngugi D.K."/>
            <person name="Miyake S."/>
            <person name="Stingl U."/>
        </authorList>
    </citation>
    <scope>NUCLEOTIDE SEQUENCE</scope>
    <source>
        <strain evidence="1">SCG-B11WGA-EpuloA1</strain>
    </source>
</reference>
<evidence type="ECO:0000313" key="1">
    <source>
        <dbReference type="EMBL" id="ONI39468.1"/>
    </source>
</evidence>
<proteinExistence type="predicted"/>
<sequence length="142" mass="15788">MHIKIINGANLNFLGIREPHIYGNTSLVDLENTISEHANKTQTDVSFFQSNVEGEIINCIQECYHQKIDGIIINPGAFTHYSYAISDAIKSVAIPIVEVHISNIYTREEFRRHSVTANACVGAITGLGMAGYILALDYFKLM</sequence>
<evidence type="ECO:0000313" key="2">
    <source>
        <dbReference type="Proteomes" id="UP000188605"/>
    </source>
</evidence>
<dbReference type="EMBL" id="LJDB01000064">
    <property type="protein sequence ID" value="ONI39468.1"/>
    <property type="molecule type" value="Genomic_DNA"/>
</dbReference>